<evidence type="ECO:0000313" key="3">
    <source>
        <dbReference type="Proteomes" id="UP000275772"/>
    </source>
</evidence>
<protein>
    <submittedName>
        <fullName evidence="2">Uncharacterized protein</fullName>
    </submittedName>
</protein>
<evidence type="ECO:0000313" key="2">
    <source>
        <dbReference type="EMBL" id="SZE99637.1"/>
    </source>
</evidence>
<feature type="compositionally biased region" description="Pro residues" evidence="1">
    <location>
        <begin position="85"/>
        <end position="94"/>
    </location>
</feature>
<reference evidence="2 3" key="1">
    <citation type="submission" date="2017-11" db="EMBL/GenBank/DDBJ databases">
        <authorList>
            <person name="Kracher B."/>
        </authorList>
    </citation>
    <scope>NUCLEOTIDE SEQUENCE [LARGE SCALE GENOMIC DNA]</scope>
    <source>
        <strain evidence="2 3">RACE1</strain>
    </source>
</reference>
<evidence type="ECO:0000256" key="1">
    <source>
        <dbReference type="SAM" id="MobiDB-lite"/>
    </source>
</evidence>
<feature type="compositionally biased region" description="Polar residues" evidence="1">
    <location>
        <begin position="75"/>
        <end position="84"/>
    </location>
</feature>
<name>A0A383UHD4_BLUHO</name>
<dbReference type="Proteomes" id="UP000275772">
    <property type="component" value="Unassembled WGS sequence"/>
</dbReference>
<dbReference type="VEuPathDB" id="FungiDB:BLGHR1_10387"/>
<proteinExistence type="predicted"/>
<sequence>MFEATLLMLAKDMTTFETLDMDLEPYNSSSSPCAEFKFGKFSSDSKVHEVISEDHKIKDDVLSISSTHLNEEQRQLNMINSESPLPSPTSPGHPLPKLKRKVTKESLSAKIRVPPGSTKLQRSQRSASRDVISAKPEVL</sequence>
<feature type="region of interest" description="Disordered" evidence="1">
    <location>
        <begin position="73"/>
        <end position="139"/>
    </location>
</feature>
<dbReference type="EMBL" id="UNSH01000001">
    <property type="protein sequence ID" value="SZE99637.1"/>
    <property type="molecule type" value="Genomic_DNA"/>
</dbReference>
<gene>
    <name evidence="2" type="ORF">BLGHR1_10387</name>
</gene>
<dbReference type="AlphaFoldDB" id="A0A383UHD4"/>
<organism evidence="2 3">
    <name type="scientific">Blumeria hordei</name>
    <name type="common">Barley powdery mildew</name>
    <name type="synonym">Blumeria graminis f. sp. hordei</name>
    <dbReference type="NCBI Taxonomy" id="2867405"/>
    <lineage>
        <taxon>Eukaryota</taxon>
        <taxon>Fungi</taxon>
        <taxon>Dikarya</taxon>
        <taxon>Ascomycota</taxon>
        <taxon>Pezizomycotina</taxon>
        <taxon>Leotiomycetes</taxon>
        <taxon>Erysiphales</taxon>
        <taxon>Erysiphaceae</taxon>
        <taxon>Blumeria</taxon>
    </lineage>
</organism>
<accession>A0A383UHD4</accession>